<sequence>MEEAHTCIVCNERKQEGIRIWNQFICLSCEREIVQTDVDDDRYAYYIERMKRIWLEAIS</sequence>
<comment type="caution">
    <text evidence="1">The sequence shown here is derived from an EMBL/GenBank/DDBJ whole genome shotgun (WGS) entry which is preliminary data.</text>
</comment>
<dbReference type="Pfam" id="PF10764">
    <property type="entry name" value="Gin"/>
    <property type="match status" value="1"/>
</dbReference>
<keyword evidence="2" id="KW-1185">Reference proteome</keyword>
<organism evidence="1 2">
    <name type="scientific">Collibacillus ludicampi</name>
    <dbReference type="NCBI Taxonomy" id="2771369"/>
    <lineage>
        <taxon>Bacteria</taxon>
        <taxon>Bacillati</taxon>
        <taxon>Bacillota</taxon>
        <taxon>Bacilli</taxon>
        <taxon>Bacillales</taxon>
        <taxon>Alicyclobacillaceae</taxon>
        <taxon>Collibacillus</taxon>
    </lineage>
</organism>
<dbReference type="AlphaFoldDB" id="A0AAV4LDY2"/>
<gene>
    <name evidence="1" type="primary">csfB</name>
    <name evidence="1" type="ORF">DNHGIG_15560</name>
</gene>
<protein>
    <submittedName>
        <fullName evidence="1">Anti-sigma-G factor Gin</fullName>
    </submittedName>
</protein>
<dbReference type="InterPro" id="IPR019700">
    <property type="entry name" value="Sigma-G_inhibitor_Gin"/>
</dbReference>
<proteinExistence type="predicted"/>
<name>A0AAV4LDY2_9BACL</name>
<dbReference type="Proteomes" id="UP001057291">
    <property type="component" value="Unassembled WGS sequence"/>
</dbReference>
<reference evidence="1" key="1">
    <citation type="journal article" date="2023" name="Int. J. Syst. Evol. Microbiol.">
        <title>Collibacillus ludicampi gen. nov., sp. nov., a new soil bacterium of the family Alicyclobacillaceae.</title>
        <authorList>
            <person name="Jojima T."/>
            <person name="Ioku Y."/>
            <person name="Fukuta Y."/>
            <person name="Shirasaka N."/>
            <person name="Matsumura Y."/>
            <person name="Mori M."/>
        </authorList>
    </citation>
    <scope>NUCLEOTIDE SEQUENCE</scope>
    <source>
        <strain evidence="1">TP075</strain>
    </source>
</reference>
<dbReference type="RefSeq" id="WP_282199160.1">
    <property type="nucleotide sequence ID" value="NZ_BOQE01000001.1"/>
</dbReference>
<evidence type="ECO:0000313" key="2">
    <source>
        <dbReference type="Proteomes" id="UP001057291"/>
    </source>
</evidence>
<dbReference type="EMBL" id="BOQE01000001">
    <property type="protein sequence ID" value="GIM46007.1"/>
    <property type="molecule type" value="Genomic_DNA"/>
</dbReference>
<accession>A0AAV4LDY2</accession>
<evidence type="ECO:0000313" key="1">
    <source>
        <dbReference type="EMBL" id="GIM46007.1"/>
    </source>
</evidence>